<evidence type="ECO:0000256" key="1">
    <source>
        <dbReference type="ARBA" id="ARBA00004156"/>
    </source>
</evidence>
<evidence type="ECO:0000313" key="8">
    <source>
        <dbReference type="EMBL" id="KAH7642159.1"/>
    </source>
</evidence>
<protein>
    <submittedName>
        <fullName evidence="8">Nodal modulator-like protein</fullName>
    </submittedName>
</protein>
<keyword evidence="5" id="KW-0968">Cytoplasmic vesicle</keyword>
<dbReference type="InterPro" id="IPR035969">
    <property type="entry name" value="Rab-GAP_TBC_sf"/>
</dbReference>
<evidence type="ECO:0000313" key="9">
    <source>
        <dbReference type="EMBL" id="KAH9529309.1"/>
    </source>
</evidence>
<feature type="domain" description="TLDc" evidence="7">
    <location>
        <begin position="344"/>
        <end position="522"/>
    </location>
</feature>
<dbReference type="GO" id="GO:0012505">
    <property type="term" value="C:endomembrane system"/>
    <property type="evidence" value="ECO:0007669"/>
    <property type="project" value="UniProtKB-SubCell"/>
</dbReference>
<organism evidence="9 10">
    <name type="scientific">Dermatophagoides farinae</name>
    <name type="common">American house dust mite</name>
    <dbReference type="NCBI Taxonomy" id="6954"/>
    <lineage>
        <taxon>Eukaryota</taxon>
        <taxon>Metazoa</taxon>
        <taxon>Ecdysozoa</taxon>
        <taxon>Arthropoda</taxon>
        <taxon>Chelicerata</taxon>
        <taxon>Arachnida</taxon>
        <taxon>Acari</taxon>
        <taxon>Acariformes</taxon>
        <taxon>Sarcoptiformes</taxon>
        <taxon>Astigmata</taxon>
        <taxon>Psoroptidia</taxon>
        <taxon>Analgoidea</taxon>
        <taxon>Pyroglyphidae</taxon>
        <taxon>Dermatophagoidinae</taxon>
        <taxon>Dermatophagoides</taxon>
    </lineage>
</organism>
<dbReference type="Gene3D" id="1.10.472.80">
    <property type="entry name" value="Ypt/Rab-GAP domain of gyp1p, domain 3"/>
    <property type="match status" value="1"/>
</dbReference>
<dbReference type="SMART" id="SM00584">
    <property type="entry name" value="TLDc"/>
    <property type="match status" value="1"/>
</dbReference>
<evidence type="ECO:0000256" key="6">
    <source>
        <dbReference type="ARBA" id="ARBA00034103"/>
    </source>
</evidence>
<comment type="subcellular location">
    <subcellularLocation>
        <location evidence="1">Cytoplasmic vesicle membrane</location>
    </subcellularLocation>
    <subcellularLocation>
        <location evidence="2">Endomembrane system</location>
        <topology evidence="2">Peripheral membrane protein</topology>
    </subcellularLocation>
    <subcellularLocation>
        <location evidence="6">Synapse</location>
    </subcellularLocation>
</comment>
<dbReference type="OrthoDB" id="10065050at2759"/>
<keyword evidence="3" id="KW-0770">Synapse</keyword>
<sequence>MIMENITINDGSSDRLELEPTGPISSIISTKISTQSSISATPQTQLKVLMRATSIGLNNPLRKTLWLGLSLRNNAVNAVDFDTQFDNLAVNKLPNFVDPTTTRFFYLNSISRKHVATILWNLSQSYPQMTFAPLLYPLVSLFLHFHSPVDVHRSIVALLMSRESRFIGINRIDKKCDALSLIRLANKFGIAKLSKIGSNGLEKIQDSDAAFADWIQWIFGCLPFHFCVRIVDCYLVEGEKFLYRIAMALARLFEKTQRKPLNIEQMRVFCQDIATIVTPTQLIQQAIKITRFSRKDIVKARLKSEKRSETIYFPESPFLSRNDVISQKDVTFGNRIAPRRFKSSILSWNQLDILWEWIPERIYIQEPLIAFCSDENGNSLRTFYSLCGENEPTIILIKTIKNQIFGSYCSSSWSKRLECNNRTGQFFGNGETFLFSIHPRIVKYDWVGKLRNVNELTPSQQLFMSATNESFSIGGGGGHFGLYIDENLSRGETHHCDTFENEPLTNDDTYFDVATIEIIAFC</sequence>
<dbReference type="Pfam" id="PF07534">
    <property type="entry name" value="TLD"/>
    <property type="match status" value="1"/>
</dbReference>
<reference evidence="8" key="2">
    <citation type="submission" date="2020-06" db="EMBL/GenBank/DDBJ databases">
        <authorList>
            <person name="Ji K."/>
            <person name="Li J."/>
        </authorList>
    </citation>
    <scope>NUCLEOTIDE SEQUENCE</scope>
    <source>
        <strain evidence="8">JKM2019</strain>
        <tissue evidence="8">Whole body</tissue>
    </source>
</reference>
<dbReference type="InterPro" id="IPR000195">
    <property type="entry name" value="Rab-GAP-TBC_dom"/>
</dbReference>
<evidence type="ECO:0000256" key="4">
    <source>
        <dbReference type="ARBA" id="ARBA00023136"/>
    </source>
</evidence>
<dbReference type="InterPro" id="IPR006571">
    <property type="entry name" value="TLDc_dom"/>
</dbReference>
<dbReference type="PANTHER" id="PTHR23354:SF122">
    <property type="entry name" value="GTPASE-ACTIVATING PROTEIN SKYWALKER"/>
    <property type="match status" value="1"/>
</dbReference>
<comment type="caution">
    <text evidence="9">The sequence shown here is derived from an EMBL/GenBank/DDBJ whole genome shotgun (WGS) entry which is preliminary data.</text>
</comment>
<dbReference type="SUPFAM" id="SSF47923">
    <property type="entry name" value="Ypt/Rab-GAP domain of gyp1p"/>
    <property type="match status" value="1"/>
</dbReference>
<name>A0A922ID68_DERFA</name>
<accession>A0A922ID68</accession>
<evidence type="ECO:0000256" key="3">
    <source>
        <dbReference type="ARBA" id="ARBA00023018"/>
    </source>
</evidence>
<dbReference type="Proteomes" id="UP000790347">
    <property type="component" value="Unassembled WGS sequence"/>
</dbReference>
<evidence type="ECO:0000313" key="10">
    <source>
        <dbReference type="Proteomes" id="UP000790347"/>
    </source>
</evidence>
<evidence type="ECO:0000256" key="5">
    <source>
        <dbReference type="ARBA" id="ARBA00023329"/>
    </source>
</evidence>
<keyword evidence="10" id="KW-1185">Reference proteome</keyword>
<keyword evidence="4" id="KW-0472">Membrane</keyword>
<reference evidence="9" key="4">
    <citation type="journal article" date="2022" name="Res Sq">
        <title>Comparative Genomics Reveals Insights into the Divergent Evolution of Astigmatic Mites and Household Pest Adaptations.</title>
        <authorList>
            <person name="Xiong Q."/>
            <person name="Wan A.T.-Y."/>
            <person name="Liu X.-Y."/>
            <person name="Fung C.S.-H."/>
            <person name="Xiao X."/>
            <person name="Malainual N."/>
            <person name="Hou J."/>
            <person name="Wang L."/>
            <person name="Wang M."/>
            <person name="Yang K."/>
            <person name="Cui Y."/>
            <person name="Leung E."/>
            <person name="Nong W."/>
            <person name="Shin S.-K."/>
            <person name="Au S."/>
            <person name="Jeong K.Y."/>
            <person name="Chew F.T."/>
            <person name="Hui J."/>
            <person name="Leung T.F."/>
            <person name="Tungtrongchitr A."/>
            <person name="Zhong N."/>
            <person name="Liu Z."/>
            <person name="Tsui S."/>
        </authorList>
    </citation>
    <scope>NUCLEOTIDE SEQUENCE</scope>
    <source>
        <strain evidence="9">Derf</strain>
        <tissue evidence="9">Whole organism</tissue>
    </source>
</reference>
<reference evidence="9" key="1">
    <citation type="submission" date="2013-05" db="EMBL/GenBank/DDBJ databases">
        <authorList>
            <person name="Yim A.K.Y."/>
            <person name="Chan T.F."/>
            <person name="Ji K.M."/>
            <person name="Liu X.Y."/>
            <person name="Zhou J.W."/>
            <person name="Li R.Q."/>
            <person name="Yang K.Y."/>
            <person name="Li J."/>
            <person name="Li M."/>
            <person name="Law P.T.W."/>
            <person name="Wu Y.L."/>
            <person name="Cai Z.L."/>
            <person name="Qin H."/>
            <person name="Bao Y."/>
            <person name="Leung R.K.K."/>
            <person name="Ng P.K.S."/>
            <person name="Zou J."/>
            <person name="Zhong X.J."/>
            <person name="Ran P.X."/>
            <person name="Zhong N.S."/>
            <person name="Liu Z.G."/>
            <person name="Tsui S.K.W."/>
        </authorList>
    </citation>
    <scope>NUCLEOTIDE SEQUENCE</scope>
    <source>
        <strain evidence="9">Derf</strain>
        <tissue evidence="9">Whole organism</tissue>
    </source>
</reference>
<dbReference type="EMBL" id="ASGP02000001">
    <property type="protein sequence ID" value="KAH9529309.1"/>
    <property type="molecule type" value="Genomic_DNA"/>
</dbReference>
<dbReference type="Proteomes" id="UP000828236">
    <property type="component" value="Unassembled WGS sequence"/>
</dbReference>
<evidence type="ECO:0000259" key="7">
    <source>
        <dbReference type="PROSITE" id="PS51886"/>
    </source>
</evidence>
<proteinExistence type="predicted"/>
<dbReference type="GO" id="GO:0030659">
    <property type="term" value="C:cytoplasmic vesicle membrane"/>
    <property type="evidence" value="ECO:0007669"/>
    <property type="project" value="UniProtKB-SubCell"/>
</dbReference>
<gene>
    <name evidence="9" type="ORF">DERF_003200</name>
    <name evidence="8" type="ORF">HUG17_5204</name>
</gene>
<dbReference type="GO" id="GO:0045202">
    <property type="term" value="C:synapse"/>
    <property type="evidence" value="ECO:0007669"/>
    <property type="project" value="UniProtKB-SubCell"/>
</dbReference>
<dbReference type="EMBL" id="SDOV01000004">
    <property type="protein sequence ID" value="KAH7642159.1"/>
    <property type="molecule type" value="Genomic_DNA"/>
</dbReference>
<reference evidence="8" key="3">
    <citation type="journal article" date="2021" name="World Allergy Organ. J.">
        <title>Chromosome-level assembly of Dermatophagoides farinae genome and transcriptome reveals two novel allergens Der f 37 and Der f 39.</title>
        <authorList>
            <person name="Chen J."/>
            <person name="Cai Z."/>
            <person name="Fan D."/>
            <person name="Hu J."/>
            <person name="Hou Y."/>
            <person name="He Y."/>
            <person name="Zhang Z."/>
            <person name="Zhao Z."/>
            <person name="Gao P."/>
            <person name="Hu W."/>
            <person name="Sun J."/>
            <person name="Li J."/>
            <person name="Ji K."/>
        </authorList>
    </citation>
    <scope>NUCLEOTIDE SEQUENCE</scope>
    <source>
        <strain evidence="8">JKM2019</strain>
    </source>
</reference>
<dbReference type="PANTHER" id="PTHR23354">
    <property type="entry name" value="NUCLEOLAR PROTEIN 7/ESTROGEN RECEPTOR COACTIVATOR-RELATED"/>
    <property type="match status" value="1"/>
</dbReference>
<dbReference type="PROSITE" id="PS51886">
    <property type="entry name" value="TLDC"/>
    <property type="match status" value="1"/>
</dbReference>
<dbReference type="Pfam" id="PF00566">
    <property type="entry name" value="RabGAP-TBC"/>
    <property type="match status" value="1"/>
</dbReference>
<dbReference type="AlphaFoldDB" id="A0A922ID68"/>
<evidence type="ECO:0000256" key="2">
    <source>
        <dbReference type="ARBA" id="ARBA00004184"/>
    </source>
</evidence>